<keyword evidence="8 18" id="KW-0677">Repeat</keyword>
<dbReference type="InterPro" id="IPR005882">
    <property type="entry name" value="Bifunctional_GlmU"/>
</dbReference>
<protein>
    <recommendedName>
        <fullName evidence="18">Bifunctional protein GlmU</fullName>
    </recommendedName>
    <domain>
        <recommendedName>
            <fullName evidence="18">UDP-N-acetylglucosamine pyrophosphorylase</fullName>
            <ecNumber evidence="18">2.7.7.23</ecNumber>
        </recommendedName>
        <alternativeName>
            <fullName evidence="18">N-acetylglucosamine-1-phosphate uridyltransferase</fullName>
        </alternativeName>
    </domain>
    <domain>
        <recommendedName>
            <fullName evidence="18">Glucosamine-1-phosphate N-acetyltransferase</fullName>
            <ecNumber evidence="18">2.3.1.157</ecNumber>
        </recommendedName>
    </domain>
</protein>
<evidence type="ECO:0000256" key="4">
    <source>
        <dbReference type="ARBA" id="ARBA00022490"/>
    </source>
</evidence>
<keyword evidence="7 18" id="KW-0479">Metal-binding</keyword>
<evidence type="ECO:0000313" key="21">
    <source>
        <dbReference type="Proteomes" id="UP000193200"/>
    </source>
</evidence>
<feature type="binding site" evidence="18">
    <location>
        <position position="360"/>
    </location>
    <ligand>
        <name>UDP-N-acetyl-alpha-D-glucosamine</name>
        <dbReference type="ChEBI" id="CHEBI:57705"/>
    </ligand>
</feature>
<keyword evidence="11 18" id="KW-0573">Peptidoglycan synthesis</keyword>
<dbReference type="GO" id="GO:0009252">
    <property type="term" value="P:peptidoglycan biosynthetic process"/>
    <property type="evidence" value="ECO:0007669"/>
    <property type="project" value="UniProtKB-UniRule"/>
</dbReference>
<evidence type="ECO:0000256" key="17">
    <source>
        <dbReference type="ARBA" id="ARBA00049628"/>
    </source>
</evidence>
<dbReference type="NCBIfam" id="TIGR01173">
    <property type="entry name" value="glmU"/>
    <property type="match status" value="1"/>
</dbReference>
<feature type="binding site" evidence="18">
    <location>
        <position position="316"/>
    </location>
    <ligand>
        <name>UDP-N-acetyl-alpha-D-glucosamine</name>
        <dbReference type="ChEBI" id="CHEBI:57705"/>
    </ligand>
</feature>
<dbReference type="OrthoDB" id="9775031at2"/>
<evidence type="ECO:0000256" key="1">
    <source>
        <dbReference type="ARBA" id="ARBA00004496"/>
    </source>
</evidence>
<feature type="binding site" evidence="18">
    <location>
        <position position="23"/>
    </location>
    <ligand>
        <name>UDP-N-acetyl-alpha-D-glucosamine</name>
        <dbReference type="ChEBI" id="CHEBI:57705"/>
    </ligand>
</feature>
<feature type="binding site" evidence="18">
    <location>
        <position position="227"/>
    </location>
    <ligand>
        <name>UDP-N-acetyl-alpha-D-glucosamine</name>
        <dbReference type="ChEBI" id="CHEBI:57705"/>
    </ligand>
</feature>
<dbReference type="GO" id="GO:0016020">
    <property type="term" value="C:membrane"/>
    <property type="evidence" value="ECO:0007669"/>
    <property type="project" value="GOC"/>
</dbReference>
<organism evidence="20 21">
    <name type="scientific">Oceanibacterium hippocampi</name>
    <dbReference type="NCBI Taxonomy" id="745714"/>
    <lineage>
        <taxon>Bacteria</taxon>
        <taxon>Pseudomonadati</taxon>
        <taxon>Pseudomonadota</taxon>
        <taxon>Alphaproteobacteria</taxon>
        <taxon>Sneathiellales</taxon>
        <taxon>Sneathiellaceae</taxon>
        <taxon>Oceanibacterium</taxon>
    </lineage>
</organism>
<feature type="binding site" evidence="18">
    <location>
        <position position="334"/>
    </location>
    <ligand>
        <name>UDP-N-acetyl-alpha-D-glucosamine</name>
        <dbReference type="ChEBI" id="CHEBI:57705"/>
    </ligand>
</feature>
<dbReference type="PANTHER" id="PTHR43584:SF3">
    <property type="entry name" value="BIFUNCTIONAL PROTEIN GLMU"/>
    <property type="match status" value="1"/>
</dbReference>
<evidence type="ECO:0000256" key="2">
    <source>
        <dbReference type="ARBA" id="ARBA00007707"/>
    </source>
</evidence>
<comment type="similarity">
    <text evidence="2 18">In the C-terminal section; belongs to the transferase hexapeptide repeat family.</text>
</comment>
<dbReference type="AlphaFoldDB" id="A0A1Y5T8X2"/>
<evidence type="ECO:0000256" key="11">
    <source>
        <dbReference type="ARBA" id="ARBA00022984"/>
    </source>
</evidence>
<dbReference type="GO" id="GO:0000902">
    <property type="term" value="P:cell morphogenesis"/>
    <property type="evidence" value="ECO:0007669"/>
    <property type="project" value="UniProtKB-UniRule"/>
</dbReference>
<comment type="catalytic activity">
    <reaction evidence="16 18">
        <text>N-acetyl-alpha-D-glucosamine 1-phosphate + UTP + H(+) = UDP-N-acetyl-alpha-D-glucosamine + diphosphate</text>
        <dbReference type="Rhea" id="RHEA:13509"/>
        <dbReference type="ChEBI" id="CHEBI:15378"/>
        <dbReference type="ChEBI" id="CHEBI:33019"/>
        <dbReference type="ChEBI" id="CHEBI:46398"/>
        <dbReference type="ChEBI" id="CHEBI:57705"/>
        <dbReference type="ChEBI" id="CHEBI:57776"/>
        <dbReference type="EC" id="2.7.7.23"/>
    </reaction>
</comment>
<feature type="domain" description="MobA-like NTP transferase" evidence="19">
    <location>
        <begin position="6"/>
        <end position="128"/>
    </location>
</feature>
<feature type="binding site" evidence="18">
    <location>
        <position position="406"/>
    </location>
    <ligand>
        <name>acetyl-CoA</name>
        <dbReference type="ChEBI" id="CHEBI:57288"/>
    </ligand>
</feature>
<dbReference type="InParanoid" id="A0A1Y5T8X2"/>
<dbReference type="CDD" id="cd02540">
    <property type="entry name" value="GT2_GlmU_N_bac"/>
    <property type="match status" value="1"/>
</dbReference>
<evidence type="ECO:0000256" key="6">
    <source>
        <dbReference type="ARBA" id="ARBA00022695"/>
    </source>
</evidence>
<reference evidence="20 21" key="1">
    <citation type="submission" date="2017-03" db="EMBL/GenBank/DDBJ databases">
        <authorList>
            <person name="Afonso C.L."/>
            <person name="Miller P.J."/>
            <person name="Scott M.A."/>
            <person name="Spackman E."/>
            <person name="Goraichik I."/>
            <person name="Dimitrov K.M."/>
            <person name="Suarez D.L."/>
            <person name="Swayne D.E."/>
        </authorList>
    </citation>
    <scope>NUCLEOTIDE SEQUENCE [LARGE SCALE GENOMIC DNA]</scope>
    <source>
        <strain evidence="20 21">CECT 7691</strain>
    </source>
</reference>
<dbReference type="Proteomes" id="UP000193200">
    <property type="component" value="Unassembled WGS sequence"/>
</dbReference>
<gene>
    <name evidence="20" type="primary">glmU_2</name>
    <name evidence="18" type="synonym">glmU</name>
    <name evidence="20" type="ORF">OCH7691_02467</name>
</gene>
<comment type="cofactor">
    <cofactor evidence="18">
        <name>Mg(2+)</name>
        <dbReference type="ChEBI" id="CHEBI:18420"/>
    </cofactor>
    <text evidence="18">Binds 1 Mg(2+) ion per subunit.</text>
</comment>
<feature type="region of interest" description="N-acetyltransferase" evidence="18">
    <location>
        <begin position="251"/>
        <end position="447"/>
    </location>
</feature>
<feature type="binding site" evidence="18">
    <location>
        <position position="155"/>
    </location>
    <ligand>
        <name>UDP-N-acetyl-alpha-D-glucosamine</name>
        <dbReference type="ChEBI" id="CHEBI:57705"/>
    </ligand>
</feature>
<keyword evidence="14 18" id="KW-0961">Cell wall biogenesis/degradation</keyword>
<dbReference type="InterPro" id="IPR025877">
    <property type="entry name" value="MobA-like_NTP_Trfase"/>
</dbReference>
<dbReference type="Pfam" id="PF00132">
    <property type="entry name" value="Hexapep"/>
    <property type="match status" value="1"/>
</dbReference>
<dbReference type="GO" id="GO:0008360">
    <property type="term" value="P:regulation of cell shape"/>
    <property type="evidence" value="ECO:0007669"/>
    <property type="project" value="UniProtKB-KW"/>
</dbReference>
<keyword evidence="10 18" id="KW-0133">Cell shape</keyword>
<evidence type="ECO:0000256" key="10">
    <source>
        <dbReference type="ARBA" id="ARBA00022960"/>
    </source>
</evidence>
<dbReference type="GO" id="GO:0071555">
    <property type="term" value="P:cell wall organization"/>
    <property type="evidence" value="ECO:0007669"/>
    <property type="project" value="UniProtKB-KW"/>
</dbReference>
<feature type="active site" description="Proton acceptor" evidence="18">
    <location>
        <position position="346"/>
    </location>
</feature>
<comment type="function">
    <text evidence="17 18">Catalyzes the last two sequential reactions in the de novo biosynthetic pathway for UDP-N-acetylglucosamine (UDP-GlcNAc). The C-terminal domain catalyzes the transfer of acetyl group from acetyl coenzyme A to glucosamine-1-phosphate (GlcN-1-P) to produce N-acetylglucosamine-1-phosphate (GlcNAc-1-P), which is converted into UDP-GlcNAc by the transfer of uridine 5-monophosphate (from uridine 5-triphosphate), a reaction catalyzed by the N-terminal domain.</text>
</comment>
<feature type="binding site" evidence="18">
    <location>
        <position position="72"/>
    </location>
    <ligand>
        <name>UDP-N-acetyl-alpha-D-glucosamine</name>
        <dbReference type="ChEBI" id="CHEBI:57705"/>
    </ligand>
</feature>
<feature type="binding site" evidence="18">
    <location>
        <position position="140"/>
    </location>
    <ligand>
        <name>UDP-N-acetyl-alpha-D-glucosamine</name>
        <dbReference type="ChEBI" id="CHEBI:57705"/>
    </ligand>
</feature>
<dbReference type="UniPathway" id="UPA00973"/>
<dbReference type="EC" id="2.3.1.157" evidence="18"/>
<dbReference type="HAMAP" id="MF_01631">
    <property type="entry name" value="GlmU"/>
    <property type="match status" value="1"/>
</dbReference>
<feature type="binding site" evidence="18">
    <location>
        <position position="349"/>
    </location>
    <ligand>
        <name>UDP-N-acetyl-alpha-D-glucosamine</name>
        <dbReference type="ChEBI" id="CHEBI:57705"/>
    </ligand>
</feature>
<dbReference type="UniPathway" id="UPA00113">
    <property type="reaction ID" value="UER00532"/>
</dbReference>
<keyword evidence="13 18" id="KW-0012">Acyltransferase</keyword>
<comment type="pathway">
    <text evidence="18">Nucleotide-sugar biosynthesis; UDP-N-acetyl-alpha-D-glucosamine biosynthesis; UDP-N-acetyl-alpha-D-glucosamine from N-acetyl-alpha-D-glucosamine 1-phosphate: step 1/1.</text>
</comment>
<evidence type="ECO:0000256" key="3">
    <source>
        <dbReference type="ARBA" id="ARBA00007947"/>
    </source>
</evidence>
<feature type="binding site" evidence="18">
    <location>
        <position position="227"/>
    </location>
    <ligand>
        <name>Mg(2+)</name>
        <dbReference type="ChEBI" id="CHEBI:18420"/>
    </ligand>
</feature>
<comment type="caution">
    <text evidence="18">Lacks conserved residue(s) required for the propagation of feature annotation.</text>
</comment>
<keyword evidence="5 18" id="KW-0808">Transferase</keyword>
<feature type="binding site" evidence="18">
    <location>
        <position position="388"/>
    </location>
    <ligand>
        <name>acetyl-CoA</name>
        <dbReference type="ChEBI" id="CHEBI:57288"/>
    </ligand>
</feature>
<comment type="subcellular location">
    <subcellularLocation>
        <location evidence="1 18">Cytoplasm</location>
    </subcellularLocation>
</comment>
<feature type="binding site" evidence="18">
    <location>
        <position position="363"/>
    </location>
    <ligand>
        <name>acetyl-CoA</name>
        <dbReference type="ChEBI" id="CHEBI:57288"/>
    </ligand>
</feature>
<dbReference type="Gene3D" id="3.90.550.10">
    <property type="entry name" value="Spore Coat Polysaccharide Biosynthesis Protein SpsA, Chain A"/>
    <property type="match status" value="1"/>
</dbReference>
<feature type="binding site" evidence="18">
    <location>
        <begin position="77"/>
        <end position="78"/>
    </location>
    <ligand>
        <name>UDP-N-acetyl-alpha-D-glucosamine</name>
        <dbReference type="ChEBI" id="CHEBI:57705"/>
    </ligand>
</feature>
<dbReference type="GO" id="GO:0003977">
    <property type="term" value="F:UDP-N-acetylglucosamine diphosphorylase activity"/>
    <property type="evidence" value="ECO:0007669"/>
    <property type="project" value="UniProtKB-UniRule"/>
</dbReference>
<keyword evidence="21" id="KW-1185">Reference proteome</keyword>
<evidence type="ECO:0000256" key="7">
    <source>
        <dbReference type="ARBA" id="ARBA00022723"/>
    </source>
</evidence>
<name>A0A1Y5T8X2_9PROT</name>
<dbReference type="InterPro" id="IPR038009">
    <property type="entry name" value="GlmU_C_LbH"/>
</dbReference>
<dbReference type="SUPFAM" id="SSF51161">
    <property type="entry name" value="Trimeric LpxA-like enzymes"/>
    <property type="match status" value="1"/>
</dbReference>
<evidence type="ECO:0000256" key="9">
    <source>
        <dbReference type="ARBA" id="ARBA00022842"/>
    </source>
</evidence>
<dbReference type="GO" id="GO:0005737">
    <property type="term" value="C:cytoplasm"/>
    <property type="evidence" value="ECO:0007669"/>
    <property type="project" value="UniProtKB-SubCell"/>
</dbReference>
<keyword evidence="12 18" id="KW-0511">Multifunctional enzyme</keyword>
<dbReference type="EMBL" id="FWFR01000002">
    <property type="protein sequence ID" value="SLN56642.1"/>
    <property type="molecule type" value="Genomic_DNA"/>
</dbReference>
<evidence type="ECO:0000256" key="14">
    <source>
        <dbReference type="ARBA" id="ARBA00023316"/>
    </source>
</evidence>
<feature type="binding site" evidence="18">
    <location>
        <position position="423"/>
    </location>
    <ligand>
        <name>acetyl-CoA</name>
        <dbReference type="ChEBI" id="CHEBI:57288"/>
    </ligand>
</feature>
<keyword evidence="4 18" id="KW-0963">Cytoplasm</keyword>
<comment type="similarity">
    <text evidence="3 18">In the N-terminal section; belongs to the N-acetylglucosamine-1-phosphate uridyltransferase family.</text>
</comment>
<dbReference type="InterPro" id="IPR029044">
    <property type="entry name" value="Nucleotide-diphossugar_trans"/>
</dbReference>
<dbReference type="GO" id="GO:0006048">
    <property type="term" value="P:UDP-N-acetylglucosamine biosynthetic process"/>
    <property type="evidence" value="ECO:0007669"/>
    <property type="project" value="UniProtKB-UniPathway"/>
</dbReference>
<comment type="catalytic activity">
    <reaction evidence="15 18">
        <text>alpha-D-glucosamine 1-phosphate + acetyl-CoA = N-acetyl-alpha-D-glucosamine 1-phosphate + CoA + H(+)</text>
        <dbReference type="Rhea" id="RHEA:13725"/>
        <dbReference type="ChEBI" id="CHEBI:15378"/>
        <dbReference type="ChEBI" id="CHEBI:57287"/>
        <dbReference type="ChEBI" id="CHEBI:57288"/>
        <dbReference type="ChEBI" id="CHEBI:57776"/>
        <dbReference type="ChEBI" id="CHEBI:58516"/>
        <dbReference type="EC" id="2.3.1.157"/>
    </reaction>
</comment>
<evidence type="ECO:0000313" key="20">
    <source>
        <dbReference type="EMBL" id="SLN56642.1"/>
    </source>
</evidence>
<dbReference type="EC" id="2.7.7.23" evidence="18"/>
<sequence length="447" mass="46590">MNKLAAIVLAAGQGTRMKSGKPKVLHEIAGRPMVSHLVASLAPMAPDPVVLVVAPTMKDVEAAVPGAHAAIQDPPLGTAHAVLAARQWLEGFDGDVLVLFGDTPLIRPATLEAMLKARRAADNPAVVVLGFRPDDPKHYGRLVTGASGELQAIVEYVAASEEERAIRLCNSGVMALDGKRALALLDAVTNDNPKGEYFLTDVVAIARRKGWSARVVEGTERELLGVNSRAELAEAETIVQQQLRAAAMAAGVSLIAPETVWLSHDTVLGADVTVEPNVWFGPGVTVGEGTRIRAFSHLEGARVDAGCEVGPYARLRPGATLARGAKVGNFVEVKKADIGPGAKVNHLSYIGDAEIGAKANIGAGTITCNYDGFFKYRTVIGAGAFIGSNTALIAPVTVGEGAVVGAGSAISKDVAADELAVTRAPQTTRKGWAAAFRDRKSAEKKGV</sequence>
<dbReference type="InterPro" id="IPR001451">
    <property type="entry name" value="Hexapep"/>
</dbReference>
<dbReference type="InterPro" id="IPR011004">
    <property type="entry name" value="Trimer_LpxA-like_sf"/>
</dbReference>
<dbReference type="Pfam" id="PF12804">
    <property type="entry name" value="NTP_transf_3"/>
    <property type="match status" value="1"/>
</dbReference>
<dbReference type="InterPro" id="IPR018357">
    <property type="entry name" value="Hexapep_transf_CS"/>
</dbReference>
<dbReference type="FunCoup" id="A0A1Y5T8X2">
    <property type="interactions" value="505"/>
</dbReference>
<feature type="region of interest" description="Pyrophosphorylase" evidence="18">
    <location>
        <begin position="1"/>
        <end position="229"/>
    </location>
</feature>
<keyword evidence="6 18" id="KW-0548">Nucleotidyltransferase</keyword>
<dbReference type="NCBIfam" id="NF010933">
    <property type="entry name" value="PRK14353.1"/>
    <property type="match status" value="1"/>
</dbReference>
<comment type="pathway">
    <text evidence="18">Bacterial outer membrane biogenesis; LPS lipid A biosynthesis.</text>
</comment>
<evidence type="ECO:0000256" key="5">
    <source>
        <dbReference type="ARBA" id="ARBA00022679"/>
    </source>
</evidence>
<dbReference type="CDD" id="cd03353">
    <property type="entry name" value="LbH_GlmU_C"/>
    <property type="match status" value="1"/>
</dbReference>
<evidence type="ECO:0000259" key="19">
    <source>
        <dbReference type="Pfam" id="PF12804"/>
    </source>
</evidence>
<evidence type="ECO:0000256" key="15">
    <source>
        <dbReference type="ARBA" id="ARBA00048247"/>
    </source>
</evidence>
<evidence type="ECO:0000256" key="16">
    <source>
        <dbReference type="ARBA" id="ARBA00048493"/>
    </source>
</evidence>
<keyword evidence="9 18" id="KW-0460">Magnesium</keyword>
<dbReference type="RefSeq" id="WP_085883820.1">
    <property type="nucleotide sequence ID" value="NZ_FWFR01000002.1"/>
</dbReference>
<feature type="binding site" evidence="18">
    <location>
        <position position="102"/>
    </location>
    <ligand>
        <name>Mg(2+)</name>
        <dbReference type="ChEBI" id="CHEBI:18420"/>
    </ligand>
</feature>
<comment type="pathway">
    <text evidence="18">Nucleotide-sugar biosynthesis; UDP-N-acetyl-alpha-D-glucosamine biosynthesis; N-acetyl-alpha-D-glucosamine 1-phosphate from alpha-D-glucosamine 6-phosphate (route II): step 2/2.</text>
</comment>
<dbReference type="SUPFAM" id="SSF53448">
    <property type="entry name" value="Nucleotide-diphospho-sugar transferases"/>
    <property type="match status" value="1"/>
</dbReference>
<feature type="binding site" evidence="18">
    <location>
        <begin position="9"/>
        <end position="12"/>
    </location>
    <ligand>
        <name>UDP-N-acetyl-alpha-D-glucosamine</name>
        <dbReference type="ChEBI" id="CHEBI:57705"/>
    </ligand>
</feature>
<evidence type="ECO:0000256" key="12">
    <source>
        <dbReference type="ARBA" id="ARBA00023268"/>
    </source>
</evidence>
<evidence type="ECO:0000256" key="13">
    <source>
        <dbReference type="ARBA" id="ARBA00023315"/>
    </source>
</evidence>
<dbReference type="Gene3D" id="2.160.10.10">
    <property type="entry name" value="Hexapeptide repeat proteins"/>
    <property type="match status" value="1"/>
</dbReference>
<evidence type="ECO:0000256" key="18">
    <source>
        <dbReference type="HAMAP-Rule" id="MF_01631"/>
    </source>
</evidence>
<feature type="region of interest" description="Linker" evidence="18">
    <location>
        <begin position="230"/>
        <end position="250"/>
    </location>
</feature>
<accession>A0A1Y5T8X2</accession>
<dbReference type="GO" id="GO:0019134">
    <property type="term" value="F:glucosamine-1-phosphate N-acetyltransferase activity"/>
    <property type="evidence" value="ECO:0007669"/>
    <property type="project" value="UniProtKB-UniRule"/>
</dbReference>
<feature type="binding site" evidence="18">
    <location>
        <position position="170"/>
    </location>
    <ligand>
        <name>UDP-N-acetyl-alpha-D-glucosamine</name>
        <dbReference type="ChEBI" id="CHEBI:57705"/>
    </ligand>
</feature>
<comment type="subunit">
    <text evidence="18">Homotrimer.</text>
</comment>
<dbReference type="GO" id="GO:0009245">
    <property type="term" value="P:lipid A biosynthetic process"/>
    <property type="evidence" value="ECO:0007669"/>
    <property type="project" value="UniProtKB-UniRule"/>
</dbReference>
<evidence type="ECO:0000256" key="8">
    <source>
        <dbReference type="ARBA" id="ARBA00022737"/>
    </source>
</evidence>
<feature type="binding site" evidence="18">
    <location>
        <begin position="369"/>
        <end position="370"/>
    </location>
    <ligand>
        <name>acetyl-CoA</name>
        <dbReference type="ChEBI" id="CHEBI:57288"/>
    </ligand>
</feature>
<dbReference type="GO" id="GO:0000287">
    <property type="term" value="F:magnesium ion binding"/>
    <property type="evidence" value="ECO:0007669"/>
    <property type="project" value="UniProtKB-UniRule"/>
</dbReference>
<dbReference type="InterPro" id="IPR050065">
    <property type="entry name" value="GlmU-like"/>
</dbReference>
<dbReference type="PANTHER" id="PTHR43584">
    <property type="entry name" value="NUCLEOTIDYL TRANSFERASE"/>
    <property type="match status" value="1"/>
</dbReference>
<dbReference type="PROSITE" id="PS00101">
    <property type="entry name" value="HEXAPEP_TRANSFERASES"/>
    <property type="match status" value="1"/>
</dbReference>
<proteinExistence type="inferred from homology"/>